<evidence type="ECO:0000313" key="3">
    <source>
        <dbReference type="Proteomes" id="UP001190700"/>
    </source>
</evidence>
<protein>
    <submittedName>
        <fullName evidence="2">Uncharacterized protein</fullName>
    </submittedName>
</protein>
<feature type="region of interest" description="Disordered" evidence="1">
    <location>
        <begin position="203"/>
        <end position="230"/>
    </location>
</feature>
<keyword evidence="3" id="KW-1185">Reference proteome</keyword>
<dbReference type="Proteomes" id="UP001190700">
    <property type="component" value="Unassembled WGS sequence"/>
</dbReference>
<accession>A0AAE0LDK3</accession>
<evidence type="ECO:0000256" key="1">
    <source>
        <dbReference type="SAM" id="MobiDB-lite"/>
    </source>
</evidence>
<proteinExistence type="predicted"/>
<sequence length="297" mass="32785">MCCGHRWSIKSIQNAIELKETSNIALFDLMNAANEMQTKKQLGEEGLPPPTMPTCYSPPFKLRSTRSVTRSLPDFVLYVHEQPLVRRDEEPFTFAHELDVGLRAQYAWLHSAPTPPQHHSALAARVQEAVYSLQQLKQAAAEDTPSPPPKPALPPPKQSIDAKPPLYSFMDKISAELGFNSINKVPMHAFVHDLASFSSTHESDVDVIDSDDDSECAEDPPPAPNIHHPPARRVGGIYFPTTAPPCINTGDISTLDSGGIEFNMTDIYNLADTFGYNNICKLENCTDLNTIFTLGTL</sequence>
<feature type="compositionally biased region" description="Acidic residues" evidence="1">
    <location>
        <begin position="205"/>
        <end position="218"/>
    </location>
</feature>
<dbReference type="AlphaFoldDB" id="A0AAE0LDK3"/>
<evidence type="ECO:0000313" key="2">
    <source>
        <dbReference type="EMBL" id="KAK3281162.1"/>
    </source>
</evidence>
<name>A0AAE0LDK3_9CHLO</name>
<feature type="compositionally biased region" description="Pro residues" evidence="1">
    <location>
        <begin position="145"/>
        <end position="157"/>
    </location>
</feature>
<dbReference type="EMBL" id="LGRX02003988">
    <property type="protein sequence ID" value="KAK3281162.1"/>
    <property type="molecule type" value="Genomic_DNA"/>
</dbReference>
<feature type="region of interest" description="Disordered" evidence="1">
    <location>
        <begin position="136"/>
        <end position="161"/>
    </location>
</feature>
<comment type="caution">
    <text evidence="2">The sequence shown here is derived from an EMBL/GenBank/DDBJ whole genome shotgun (WGS) entry which is preliminary data.</text>
</comment>
<gene>
    <name evidence="2" type="ORF">CYMTET_11037</name>
</gene>
<reference evidence="2 3" key="1">
    <citation type="journal article" date="2015" name="Genome Biol. Evol.">
        <title>Comparative Genomics of a Bacterivorous Green Alga Reveals Evolutionary Causalities and Consequences of Phago-Mixotrophic Mode of Nutrition.</title>
        <authorList>
            <person name="Burns J.A."/>
            <person name="Paasch A."/>
            <person name="Narechania A."/>
            <person name="Kim E."/>
        </authorList>
    </citation>
    <scope>NUCLEOTIDE SEQUENCE [LARGE SCALE GENOMIC DNA]</scope>
    <source>
        <strain evidence="2 3">PLY_AMNH</strain>
    </source>
</reference>
<organism evidence="2 3">
    <name type="scientific">Cymbomonas tetramitiformis</name>
    <dbReference type="NCBI Taxonomy" id="36881"/>
    <lineage>
        <taxon>Eukaryota</taxon>
        <taxon>Viridiplantae</taxon>
        <taxon>Chlorophyta</taxon>
        <taxon>Pyramimonadophyceae</taxon>
        <taxon>Pyramimonadales</taxon>
        <taxon>Pyramimonadaceae</taxon>
        <taxon>Cymbomonas</taxon>
    </lineage>
</organism>